<feature type="region of interest" description="Disordered" evidence="5">
    <location>
        <begin position="459"/>
        <end position="486"/>
    </location>
</feature>
<evidence type="ECO:0000313" key="6">
    <source>
        <dbReference type="EMBL" id="VAW33197.1"/>
    </source>
</evidence>
<sequence>GAVNVIYGTVNGLVALDANALTGDQIWHRGISELSEQIAIDTGDRFGEALAYGDFNNDGYDDLAIGVPGSLIDGQDNVGAVQVLYGSANGLTVEGTQTWSQDGGGIMGAPEAGDRFGETLAAGDFNGDGIADLAIGVPDESVDATSLAGAVNIIYGTDSGLSSINDEILTQSTIPFFAAPESGDQFGDALTSGDFNGDGIDDLAVGIPFENDGALANTGAVQIFFGGTASGLLDPADAVDGVPIYPQEITANTTGVDNGMEAGDRFGFSLSAADFNGDGYDDLAIGSPYEDVGALQFAGAVNILFGASGGPLTNPTTTAVPAPIWHQDIGGISSAAAASEFFGWSLEAADFNNDGYVDLAIGVIRELDPAAGVLNIGAVHILYSNNTGPTAIGDQLLYDPDNPADEDQFGRTLTAVDANGDSYIDLIVGAPLDDPVGLGINNVGSVFVFPADSDGISQSNSQNWYQGNNGVRGAPEADDRFGNSLP</sequence>
<accession>A0A3B0V5K6</accession>
<keyword evidence="3" id="KW-0378">Hydrolase</keyword>
<gene>
    <name evidence="6" type="ORF">MNBD_CHLOROFLEXI01-5212</name>
</gene>
<protein>
    <submittedName>
        <fullName evidence="6">Putative integrin-like protein</fullName>
    </submittedName>
</protein>
<name>A0A3B0V5K6_9ZZZZ</name>
<evidence type="ECO:0000256" key="4">
    <source>
        <dbReference type="ARBA" id="ARBA00023180"/>
    </source>
</evidence>
<evidence type="ECO:0000256" key="1">
    <source>
        <dbReference type="ARBA" id="ARBA00022729"/>
    </source>
</evidence>
<organism evidence="6">
    <name type="scientific">hydrothermal vent metagenome</name>
    <dbReference type="NCBI Taxonomy" id="652676"/>
    <lineage>
        <taxon>unclassified sequences</taxon>
        <taxon>metagenomes</taxon>
        <taxon>ecological metagenomes</taxon>
    </lineage>
</organism>
<dbReference type="GO" id="GO:0007229">
    <property type="term" value="P:integrin-mediated signaling pathway"/>
    <property type="evidence" value="ECO:0007669"/>
    <property type="project" value="UniProtKB-KW"/>
</dbReference>
<dbReference type="AlphaFoldDB" id="A0A3B0V5K6"/>
<proteinExistence type="predicted"/>
<dbReference type="SUPFAM" id="SSF69318">
    <property type="entry name" value="Integrin alpha N-terminal domain"/>
    <property type="match status" value="3"/>
</dbReference>
<dbReference type="GO" id="GO:0007155">
    <property type="term" value="P:cell adhesion"/>
    <property type="evidence" value="ECO:0007669"/>
    <property type="project" value="InterPro"/>
</dbReference>
<dbReference type="SMART" id="SM00191">
    <property type="entry name" value="Int_alpha"/>
    <property type="match status" value="6"/>
</dbReference>
<dbReference type="GO" id="GO:0008305">
    <property type="term" value="C:integrin complex"/>
    <property type="evidence" value="ECO:0007669"/>
    <property type="project" value="InterPro"/>
</dbReference>
<dbReference type="InterPro" id="IPR013519">
    <property type="entry name" value="Int_alpha_beta-p"/>
</dbReference>
<keyword evidence="2" id="KW-0677">Repeat</keyword>
<keyword evidence="4" id="KW-0325">Glycoprotein</keyword>
<dbReference type="InterPro" id="IPR028994">
    <property type="entry name" value="Integrin_alpha_N"/>
</dbReference>
<dbReference type="InterPro" id="IPR000413">
    <property type="entry name" value="Integrin_alpha"/>
</dbReference>
<evidence type="ECO:0000256" key="3">
    <source>
        <dbReference type="ARBA" id="ARBA00022801"/>
    </source>
</evidence>
<keyword evidence="1" id="KW-0732">Signal</keyword>
<evidence type="ECO:0000256" key="5">
    <source>
        <dbReference type="SAM" id="MobiDB-lite"/>
    </source>
</evidence>
<dbReference type="Gene3D" id="2.130.10.130">
    <property type="entry name" value="Integrin alpha, N-terminal"/>
    <property type="match status" value="3"/>
</dbReference>
<dbReference type="PROSITE" id="PS51470">
    <property type="entry name" value="FG_GAP"/>
    <property type="match status" value="6"/>
</dbReference>
<feature type="compositionally biased region" description="Basic and acidic residues" evidence="5">
    <location>
        <begin position="475"/>
        <end position="486"/>
    </location>
</feature>
<feature type="non-terminal residue" evidence="6">
    <location>
        <position position="1"/>
    </location>
</feature>
<dbReference type="EMBL" id="UOEU01000428">
    <property type="protein sequence ID" value="VAW33197.1"/>
    <property type="molecule type" value="Genomic_DNA"/>
</dbReference>
<keyword evidence="6" id="KW-0401">Integrin</keyword>
<evidence type="ECO:0000256" key="2">
    <source>
        <dbReference type="ARBA" id="ARBA00022737"/>
    </source>
</evidence>
<reference evidence="6" key="1">
    <citation type="submission" date="2018-06" db="EMBL/GenBank/DDBJ databases">
        <authorList>
            <person name="Zhirakovskaya E."/>
        </authorList>
    </citation>
    <scope>NUCLEOTIDE SEQUENCE</scope>
</reference>
<dbReference type="PANTHER" id="PTHR23221">
    <property type="entry name" value="GLYCOSYLPHOSPHATIDYLINOSITOL PHOSPHOLIPASE D"/>
    <property type="match status" value="1"/>
</dbReference>
<feature type="compositionally biased region" description="Polar residues" evidence="5">
    <location>
        <begin position="459"/>
        <end position="469"/>
    </location>
</feature>
<dbReference type="PRINTS" id="PR01185">
    <property type="entry name" value="INTEGRINA"/>
</dbReference>
<dbReference type="GO" id="GO:0016787">
    <property type="term" value="F:hydrolase activity"/>
    <property type="evidence" value="ECO:0007669"/>
    <property type="project" value="UniProtKB-KW"/>
</dbReference>
<dbReference type="InterPro" id="IPR013517">
    <property type="entry name" value="FG-GAP"/>
</dbReference>
<dbReference type="PANTHER" id="PTHR23221:SF7">
    <property type="entry name" value="PHOSPHATIDYLINOSITOL-GLYCAN-SPECIFIC PHOSPHOLIPASE D"/>
    <property type="match status" value="1"/>
</dbReference>
<dbReference type="Pfam" id="PF01839">
    <property type="entry name" value="FG-GAP"/>
    <property type="match status" value="6"/>
</dbReference>